<evidence type="ECO:0000313" key="2">
    <source>
        <dbReference type="Proteomes" id="UP000887540"/>
    </source>
</evidence>
<organism evidence="2 3">
    <name type="scientific">Acrobeloides nanus</name>
    <dbReference type="NCBI Taxonomy" id="290746"/>
    <lineage>
        <taxon>Eukaryota</taxon>
        <taxon>Metazoa</taxon>
        <taxon>Ecdysozoa</taxon>
        <taxon>Nematoda</taxon>
        <taxon>Chromadorea</taxon>
        <taxon>Rhabditida</taxon>
        <taxon>Tylenchina</taxon>
        <taxon>Cephalobomorpha</taxon>
        <taxon>Cephaloboidea</taxon>
        <taxon>Cephalobidae</taxon>
        <taxon>Acrobeloides</taxon>
    </lineage>
</organism>
<reference evidence="3" key="1">
    <citation type="submission" date="2022-11" db="UniProtKB">
        <authorList>
            <consortium name="WormBaseParasite"/>
        </authorList>
    </citation>
    <scope>IDENTIFICATION</scope>
</reference>
<name>A0A914DR79_9BILA</name>
<protein>
    <submittedName>
        <fullName evidence="3">CCHC-type domain-containing protein</fullName>
    </submittedName>
</protein>
<dbReference type="Proteomes" id="UP000887540">
    <property type="component" value="Unplaced"/>
</dbReference>
<feature type="region of interest" description="Disordered" evidence="1">
    <location>
        <begin position="1"/>
        <end position="59"/>
    </location>
</feature>
<feature type="region of interest" description="Disordered" evidence="1">
    <location>
        <begin position="107"/>
        <end position="140"/>
    </location>
</feature>
<dbReference type="WBParaSite" id="ACRNAN_scaffold340.g26922.t1">
    <property type="protein sequence ID" value="ACRNAN_scaffold340.g26922.t1"/>
    <property type="gene ID" value="ACRNAN_scaffold340.g26922"/>
</dbReference>
<feature type="compositionally biased region" description="Polar residues" evidence="1">
    <location>
        <begin position="7"/>
        <end position="16"/>
    </location>
</feature>
<feature type="compositionally biased region" description="Pro residues" evidence="1">
    <location>
        <begin position="19"/>
        <end position="28"/>
    </location>
</feature>
<proteinExistence type="predicted"/>
<accession>A0A914DR79</accession>
<evidence type="ECO:0000256" key="1">
    <source>
        <dbReference type="SAM" id="MobiDB-lite"/>
    </source>
</evidence>
<feature type="region of interest" description="Disordered" evidence="1">
    <location>
        <begin position="154"/>
        <end position="204"/>
    </location>
</feature>
<feature type="compositionally biased region" description="Basic and acidic residues" evidence="1">
    <location>
        <begin position="119"/>
        <end position="128"/>
    </location>
</feature>
<keyword evidence="2" id="KW-1185">Reference proteome</keyword>
<evidence type="ECO:0000313" key="3">
    <source>
        <dbReference type="WBParaSite" id="ACRNAN_scaffold340.g26922.t1"/>
    </source>
</evidence>
<feature type="compositionally biased region" description="Polar residues" evidence="1">
    <location>
        <begin position="31"/>
        <end position="58"/>
    </location>
</feature>
<dbReference type="AlphaFoldDB" id="A0A914DR79"/>
<sequence>MPLQFRNAAQSWLTSNLSPRPPLRPISPSPGKQTSSWMHDQVSGSVRSHMPSATQTLPRASMVSMEPSGLFVPKRPRMENVSEYFSQPPVRPQMSGFRSQILGYRPQRPQLTHNSPMWTKKEKKVEKKAQRKHRKEVATQLAFQSAIEKARVHKEFPTTSQKPEANEGQASSEVHKEGSENDDEEAPDEEESEDGEAESQIPLSNADIYPYDYPHLVRVYQGAKLGQLNTSKEGDLAICGKCASLGHKGRGCPSGKPEGTHVPDKALKVLNNVVHRLKEVNDQVVQQRKKGTFDETKAEIKPKDAEDFIIAIKKLFTLTKIKPHSLKICPKCGEVGHSGWTCGGKNKLKSKMKAIKKSIAAKKFQK</sequence>
<feature type="compositionally biased region" description="Acidic residues" evidence="1">
    <location>
        <begin position="180"/>
        <end position="197"/>
    </location>
</feature>
<feature type="compositionally biased region" description="Polar residues" evidence="1">
    <location>
        <begin position="157"/>
        <end position="172"/>
    </location>
</feature>